<evidence type="ECO:0000313" key="1">
    <source>
        <dbReference type="EMBL" id="OBS04005.1"/>
    </source>
</evidence>
<accession>A0A1A6BNT6</accession>
<dbReference type="Proteomes" id="UP000093757">
    <property type="component" value="Unassembled WGS sequence"/>
</dbReference>
<gene>
    <name evidence="1" type="ORF">A9W98_06690</name>
</gene>
<sequence length="149" mass="15789">MVSLGIALVAAGIAIGAWFRPLPKNDPPPAPTYSSQQVADAKSKVCAAYAKVHSAITASSARDEGTDATSKLAFALNGRQSLLAGSAYLRTTLSHAPAAPAVLTEKVQEITDLYQELVIDYLNSMTDKEMQPTLQAGDEVALKIEELCR</sequence>
<dbReference type="EMBL" id="MAEM01000014">
    <property type="protein sequence ID" value="OBS04005.1"/>
    <property type="molecule type" value="Genomic_DNA"/>
</dbReference>
<proteinExistence type="predicted"/>
<name>A0A1A6BNT6_MYCGO</name>
<reference evidence="1 2" key="1">
    <citation type="submission" date="2016-06" db="EMBL/GenBank/DDBJ databases">
        <authorList>
            <person name="Kjaerup R.B."/>
            <person name="Dalgaard T.S."/>
            <person name="Juul-Madsen H.R."/>
        </authorList>
    </citation>
    <scope>NUCLEOTIDE SEQUENCE [LARGE SCALE GENOMIC DNA]</scope>
    <source>
        <strain evidence="1 2">1245752.6</strain>
    </source>
</reference>
<evidence type="ECO:0000313" key="2">
    <source>
        <dbReference type="Proteomes" id="UP000093757"/>
    </source>
</evidence>
<evidence type="ECO:0008006" key="3">
    <source>
        <dbReference type="Google" id="ProtNLM"/>
    </source>
</evidence>
<protein>
    <recommendedName>
        <fullName evidence="3">Alanine and proline rich membrane protein</fullName>
    </recommendedName>
</protein>
<organism evidence="1 2">
    <name type="scientific">Mycobacterium gordonae</name>
    <dbReference type="NCBI Taxonomy" id="1778"/>
    <lineage>
        <taxon>Bacteria</taxon>
        <taxon>Bacillati</taxon>
        <taxon>Actinomycetota</taxon>
        <taxon>Actinomycetes</taxon>
        <taxon>Mycobacteriales</taxon>
        <taxon>Mycobacteriaceae</taxon>
        <taxon>Mycobacterium</taxon>
    </lineage>
</organism>
<comment type="caution">
    <text evidence="1">The sequence shown here is derived from an EMBL/GenBank/DDBJ whole genome shotgun (WGS) entry which is preliminary data.</text>
</comment>
<dbReference type="AlphaFoldDB" id="A0A1A6BNT6"/>